<dbReference type="SUPFAM" id="SSF100950">
    <property type="entry name" value="NagB/RpiA/CoA transferase-like"/>
    <property type="match status" value="1"/>
</dbReference>
<comment type="similarity">
    <text evidence="1 3">Belongs to the eIF-2B alpha/beta/delta subunits family.</text>
</comment>
<gene>
    <name evidence="5" type="ORF">NUU61_008456</name>
</gene>
<dbReference type="InterPro" id="IPR020084">
    <property type="entry name" value="NUDIX_hydrolase_CS"/>
</dbReference>
<organism evidence="5 6">
    <name type="scientific">Penicillium alfredii</name>
    <dbReference type="NCBI Taxonomy" id="1506179"/>
    <lineage>
        <taxon>Eukaryota</taxon>
        <taxon>Fungi</taxon>
        <taxon>Dikarya</taxon>
        <taxon>Ascomycota</taxon>
        <taxon>Pezizomycotina</taxon>
        <taxon>Eurotiomycetes</taxon>
        <taxon>Eurotiomycetidae</taxon>
        <taxon>Eurotiales</taxon>
        <taxon>Aspergillaceae</taxon>
        <taxon>Penicillium</taxon>
    </lineage>
</organism>
<accession>A0A9W9EL72</accession>
<dbReference type="GO" id="GO:0046523">
    <property type="term" value="F:S-methyl-5-thioribose-1-phosphate isomerase activity"/>
    <property type="evidence" value="ECO:0007669"/>
    <property type="project" value="TreeGrafter"/>
</dbReference>
<proteinExistence type="inferred from homology"/>
<dbReference type="GeneID" id="81398150"/>
<dbReference type="Gene3D" id="3.40.50.10470">
    <property type="entry name" value="Translation initiation factor eif-2b, domain 2"/>
    <property type="match status" value="1"/>
</dbReference>
<sequence length="524" mass="58141">MADLTGLQQRSVISAFIFSQAEVSPRVALFRRSDQVTTYHHHLAPISGHIEVHETPVTAAWRELREETTLTPDKLFLWRQGKPFTFSDVSVGRQWTVHPFAFRLKGPDEGCRGDEAIQTNWEHEEWEWHDPRTVVDSKLSGGVPRLEESLRRVWFEGVLNDRASKALNTGIAQLVEDHQSGSHELTSIALKAFQQVLVQIPGVDTKWWETARMVAWHLWKNGRESMGAATLNALLGVLSDMEDIVGRNVDHEAKWDLLLTTVDSHLMDRKAMPARIKDSVAAYLYTNFLPTAQSRPNSSLTLLTLSASSTIRDSILDAYASLPFSNLDLRVLESRPLYEGVSMASSILSEFQSKFASSNQRLTLTVYTDASAALASHDVDFVLLGADRISGSGWVSNKTGSLPAVLSAKHAAPNVKVLILSELEKVAEPGAENEHVPEENDPNEVVSRWLDAGVKGVGILAEGLQGVHPPRSNTSVEVKNVYFEWVPADMIDAYICEAGTLDAAAIQEKARQVKEKAERYFGEL</sequence>
<reference evidence="5" key="1">
    <citation type="submission" date="2022-11" db="EMBL/GenBank/DDBJ databases">
        <authorList>
            <person name="Petersen C."/>
        </authorList>
    </citation>
    <scope>NUCLEOTIDE SEQUENCE</scope>
    <source>
        <strain evidence="5">IBT 34128</strain>
    </source>
</reference>
<evidence type="ECO:0000313" key="5">
    <source>
        <dbReference type="EMBL" id="KAJ5083877.1"/>
    </source>
</evidence>
<evidence type="ECO:0000313" key="6">
    <source>
        <dbReference type="Proteomes" id="UP001141434"/>
    </source>
</evidence>
<evidence type="ECO:0000256" key="2">
    <source>
        <dbReference type="ARBA" id="ARBA00022801"/>
    </source>
</evidence>
<dbReference type="SUPFAM" id="SSF55811">
    <property type="entry name" value="Nudix"/>
    <property type="match status" value="1"/>
</dbReference>
<dbReference type="InterPro" id="IPR042529">
    <property type="entry name" value="IF_2B-like_C"/>
</dbReference>
<evidence type="ECO:0000256" key="3">
    <source>
        <dbReference type="RuleBase" id="RU003814"/>
    </source>
</evidence>
<dbReference type="InterPro" id="IPR037171">
    <property type="entry name" value="NagB/RpiA_transferase-like"/>
</dbReference>
<dbReference type="Gene3D" id="3.90.79.10">
    <property type="entry name" value="Nucleoside Triphosphate Pyrophosphohydrolase"/>
    <property type="match status" value="1"/>
</dbReference>
<dbReference type="EMBL" id="JAPMSZ010000011">
    <property type="protein sequence ID" value="KAJ5083877.1"/>
    <property type="molecule type" value="Genomic_DNA"/>
</dbReference>
<dbReference type="InterPro" id="IPR015797">
    <property type="entry name" value="NUDIX_hydrolase-like_dom_sf"/>
</dbReference>
<reference evidence="5" key="2">
    <citation type="journal article" date="2023" name="IMA Fungus">
        <title>Comparative genomic study of the Penicillium genus elucidates a diverse pangenome and 15 lateral gene transfer events.</title>
        <authorList>
            <person name="Petersen C."/>
            <person name="Sorensen T."/>
            <person name="Nielsen M.R."/>
            <person name="Sondergaard T.E."/>
            <person name="Sorensen J.L."/>
            <person name="Fitzpatrick D.A."/>
            <person name="Frisvad J.C."/>
            <person name="Nielsen K.L."/>
        </authorList>
    </citation>
    <scope>NUCLEOTIDE SEQUENCE</scope>
    <source>
        <strain evidence="5">IBT 34128</strain>
    </source>
</reference>
<dbReference type="RefSeq" id="XP_056507274.1">
    <property type="nucleotide sequence ID" value="XM_056658981.1"/>
</dbReference>
<dbReference type="GO" id="GO:0016787">
    <property type="term" value="F:hydrolase activity"/>
    <property type="evidence" value="ECO:0007669"/>
    <property type="project" value="UniProtKB-KW"/>
</dbReference>
<dbReference type="PROSITE" id="PS00893">
    <property type="entry name" value="NUDIX_BOX"/>
    <property type="match status" value="1"/>
</dbReference>
<dbReference type="PANTHER" id="PTHR43475">
    <property type="entry name" value="METHYLTHIORIBOSE-1-PHOSPHATE ISOMERASE"/>
    <property type="match status" value="1"/>
</dbReference>
<evidence type="ECO:0000259" key="4">
    <source>
        <dbReference type="PROSITE" id="PS51462"/>
    </source>
</evidence>
<dbReference type="InterPro" id="IPR000649">
    <property type="entry name" value="IF-2B-related"/>
</dbReference>
<feature type="domain" description="Nudix hydrolase" evidence="4">
    <location>
        <begin position="8"/>
        <end position="152"/>
    </location>
</feature>
<dbReference type="Pfam" id="PF01008">
    <property type="entry name" value="IF-2B"/>
    <property type="match status" value="1"/>
</dbReference>
<protein>
    <recommendedName>
        <fullName evidence="4">Nudix hydrolase domain-containing protein</fullName>
    </recommendedName>
</protein>
<dbReference type="GO" id="GO:0019509">
    <property type="term" value="P:L-methionine salvage from methylthioadenosine"/>
    <property type="evidence" value="ECO:0007669"/>
    <property type="project" value="TreeGrafter"/>
</dbReference>
<dbReference type="OrthoDB" id="206213at2759"/>
<evidence type="ECO:0000256" key="1">
    <source>
        <dbReference type="ARBA" id="ARBA00007251"/>
    </source>
</evidence>
<dbReference type="CDD" id="cd18872">
    <property type="entry name" value="NUDIX_eIF-2B"/>
    <property type="match status" value="1"/>
</dbReference>
<dbReference type="InterPro" id="IPR000086">
    <property type="entry name" value="NUDIX_hydrolase_dom"/>
</dbReference>
<dbReference type="PANTHER" id="PTHR43475:SF3">
    <property type="entry name" value="TRANSLATION INITIATION FACTOR EIF-2B SUBUNIT FAMILY PROTEIN (AFU_ORTHOLOGUE AFUA_2G14290)"/>
    <property type="match status" value="1"/>
</dbReference>
<keyword evidence="6" id="KW-1185">Reference proteome</keyword>
<dbReference type="AlphaFoldDB" id="A0A9W9EL72"/>
<dbReference type="PROSITE" id="PS51462">
    <property type="entry name" value="NUDIX"/>
    <property type="match status" value="1"/>
</dbReference>
<dbReference type="Pfam" id="PF00293">
    <property type="entry name" value="NUDIX"/>
    <property type="match status" value="1"/>
</dbReference>
<name>A0A9W9EL72_9EURO</name>
<keyword evidence="2" id="KW-0378">Hydrolase</keyword>
<dbReference type="Proteomes" id="UP001141434">
    <property type="component" value="Unassembled WGS sequence"/>
</dbReference>
<comment type="caution">
    <text evidence="5">The sequence shown here is derived from an EMBL/GenBank/DDBJ whole genome shotgun (WGS) entry which is preliminary data.</text>
</comment>